<feature type="compositionally biased region" description="Basic and acidic residues" evidence="1">
    <location>
        <begin position="139"/>
        <end position="152"/>
    </location>
</feature>
<reference evidence="2" key="2">
    <citation type="submission" date="2021-08" db="EMBL/GenBank/DDBJ databases">
        <authorList>
            <person name="Tani A."/>
            <person name="Ola A."/>
            <person name="Ogura Y."/>
            <person name="Katsura K."/>
            <person name="Hayashi T."/>
        </authorList>
    </citation>
    <scope>NUCLEOTIDE SEQUENCE</scope>
    <source>
        <strain evidence="2">DSM 19015</strain>
    </source>
</reference>
<evidence type="ECO:0000313" key="3">
    <source>
        <dbReference type="Proteomes" id="UP001055125"/>
    </source>
</evidence>
<evidence type="ECO:0008006" key="4">
    <source>
        <dbReference type="Google" id="ProtNLM"/>
    </source>
</evidence>
<feature type="region of interest" description="Disordered" evidence="1">
    <location>
        <begin position="132"/>
        <end position="162"/>
    </location>
</feature>
<reference evidence="2" key="1">
    <citation type="journal article" date="2021" name="Front. Microbiol.">
        <title>Comprehensive Comparative Genomics and Phenotyping of Methylobacterium Species.</title>
        <authorList>
            <person name="Alessa O."/>
            <person name="Ogura Y."/>
            <person name="Fujitani Y."/>
            <person name="Takami H."/>
            <person name="Hayashi T."/>
            <person name="Sahin N."/>
            <person name="Tani A."/>
        </authorList>
    </citation>
    <scope>NUCLEOTIDE SEQUENCE</scope>
    <source>
        <strain evidence="2">DSM 19015</strain>
    </source>
</reference>
<proteinExistence type="predicted"/>
<gene>
    <name evidence="2" type="ORF">OCOJLMKI_4240</name>
</gene>
<keyword evidence="3" id="KW-1185">Reference proteome</keyword>
<accession>A0ABQ4S3N5</accession>
<organism evidence="2 3">
    <name type="scientific">Methylobacterium iners</name>
    <dbReference type="NCBI Taxonomy" id="418707"/>
    <lineage>
        <taxon>Bacteria</taxon>
        <taxon>Pseudomonadati</taxon>
        <taxon>Pseudomonadota</taxon>
        <taxon>Alphaproteobacteria</taxon>
        <taxon>Hyphomicrobiales</taxon>
        <taxon>Methylobacteriaceae</taxon>
        <taxon>Methylobacterium</taxon>
    </lineage>
</organism>
<dbReference type="EMBL" id="BPQP01000074">
    <property type="protein sequence ID" value="GJD97012.1"/>
    <property type="molecule type" value="Genomic_DNA"/>
</dbReference>
<name>A0ABQ4S3N5_9HYPH</name>
<dbReference type="Pfam" id="PF06170">
    <property type="entry name" value="DUF983"/>
    <property type="match status" value="1"/>
</dbReference>
<dbReference type="InterPro" id="IPR009325">
    <property type="entry name" value="DUF983"/>
</dbReference>
<sequence>MTATHTLPAPRTGIVRSMARGFLGRCPHCGEGRVFGRFLKVAPDCTACGLELHHHRADDLPPYAVIFIVGHVVGYVILEMEMNYDVPLWFQLTFWPLATLGSALALLQPVKGAVVGLQYALGMNGFAKLPGTGGAAPARPEDPQRDPSDDRSPTGSPGLGRA</sequence>
<evidence type="ECO:0000313" key="2">
    <source>
        <dbReference type="EMBL" id="GJD97012.1"/>
    </source>
</evidence>
<dbReference type="Proteomes" id="UP001055125">
    <property type="component" value="Unassembled WGS sequence"/>
</dbReference>
<comment type="caution">
    <text evidence="2">The sequence shown here is derived from an EMBL/GenBank/DDBJ whole genome shotgun (WGS) entry which is preliminary data.</text>
</comment>
<protein>
    <recommendedName>
        <fullName evidence="4">DUF983 domain-containing protein</fullName>
    </recommendedName>
</protein>
<evidence type="ECO:0000256" key="1">
    <source>
        <dbReference type="SAM" id="MobiDB-lite"/>
    </source>
</evidence>